<evidence type="ECO:0000256" key="1">
    <source>
        <dbReference type="SAM" id="MobiDB-lite"/>
    </source>
</evidence>
<reference evidence="7 8" key="1">
    <citation type="submission" date="2017-02" db="EMBL/GenBank/DDBJ databases">
        <authorList>
            <person name="Peterson S.W."/>
        </authorList>
    </citation>
    <scope>NUCLEOTIDE SEQUENCE [LARGE SCALE GENOMIC DNA]</scope>
    <source>
        <strain evidence="7 8">ATCC 35992</strain>
    </source>
</reference>
<feature type="domain" description="Streptococcal pilin isopeptide linkage" evidence="4">
    <location>
        <begin position="1989"/>
        <end position="2124"/>
    </location>
</feature>
<feature type="domain" description="DUF7601" evidence="6">
    <location>
        <begin position="1446"/>
        <end position="1553"/>
    </location>
</feature>
<dbReference type="Pfam" id="PF24547">
    <property type="entry name" value="DUF7601"/>
    <property type="match status" value="1"/>
</dbReference>
<dbReference type="Pfam" id="PF12892">
    <property type="entry name" value="FctA"/>
    <property type="match status" value="8"/>
</dbReference>
<feature type="domain" description="Streptococcal pilin isopeptide linkage" evidence="4">
    <location>
        <begin position="2732"/>
        <end position="2867"/>
    </location>
</feature>
<dbReference type="InterPro" id="IPR013783">
    <property type="entry name" value="Ig-like_fold"/>
</dbReference>
<feature type="domain" description="Streptococcal pilin isopeptide linkage" evidence="4">
    <location>
        <begin position="2132"/>
        <end position="2253"/>
    </location>
</feature>
<dbReference type="InterPro" id="IPR022464">
    <property type="entry name" value="Strep_pil_isopept_link"/>
</dbReference>
<dbReference type="OrthoDB" id="1768994at2"/>
<keyword evidence="2" id="KW-0472">Membrane</keyword>
<feature type="domain" description="SpaA-like prealbumin fold" evidence="5">
    <location>
        <begin position="2871"/>
        <end position="2951"/>
    </location>
</feature>
<evidence type="ECO:0000259" key="6">
    <source>
        <dbReference type="Pfam" id="PF24547"/>
    </source>
</evidence>
<dbReference type="NCBIfam" id="TIGR03786">
    <property type="entry name" value="strep_pil_rpt"/>
    <property type="match status" value="1"/>
</dbReference>
<keyword evidence="3" id="KW-0732">Signal</keyword>
<feature type="domain" description="Streptococcal pilin isopeptide linkage" evidence="4">
    <location>
        <begin position="2399"/>
        <end position="2524"/>
    </location>
</feature>
<feature type="domain" description="SpaA-like prealbumin fold" evidence="5">
    <location>
        <begin position="1166"/>
        <end position="1268"/>
    </location>
</feature>
<dbReference type="Proteomes" id="UP000190814">
    <property type="component" value="Unassembled WGS sequence"/>
</dbReference>
<evidence type="ECO:0000313" key="7">
    <source>
        <dbReference type="EMBL" id="SKA61803.1"/>
    </source>
</evidence>
<keyword evidence="2" id="KW-1133">Transmembrane helix</keyword>
<dbReference type="Gene3D" id="2.60.40.10">
    <property type="entry name" value="Immunoglobulins"/>
    <property type="match status" value="3"/>
</dbReference>
<feature type="domain" description="Streptococcal pilin isopeptide linkage" evidence="4">
    <location>
        <begin position="2261"/>
        <end position="2391"/>
    </location>
</feature>
<feature type="region of interest" description="Disordered" evidence="1">
    <location>
        <begin position="2958"/>
        <end position="3017"/>
    </location>
</feature>
<protein>
    <submittedName>
        <fullName evidence="7">Pilin isopeptide linkage domain-containing protein</fullName>
    </submittedName>
</protein>
<accession>A0A1T4VA55</accession>
<sequence length="3053" mass="339113">MNNKARRFLALFLSVVMVLSLLNGFVLPAKEAHAAPTTLNGYTDFSDKLVSHEIIVDGKKINSGDTINPSESFSLKLNFKIGDITDMAEGGLKYFLKLPEHISIGNQGSVDNQKTLYNSKHDAIGSYYILDDVIYIEFPGYYDGVNAFFEMEASWEDTEGRSKVSIPWPDVTDEYMIDFSDLAVVKNQSGYVNQDDGSLKNNFNIIIRGKRDDVAIDNIKFEDVYNHTDNVKILKDAYGSGADIKVSYYDKTNALISSETYKLSDVGDDEGFIINGLSLVSGGYIKIEYCGVMAYDKRIELDGKQKSDSYNNVANASYDYDNPVTGDVETLSSKSEVRGTYEGGTDWIMKDAGDVTKIKQDKPGKTIVPYTVNVNRHRFYSLGGSAVHDEITGYVGGDVVYDTSKNPTDSRVEPTSYVDRVVDSNNNPNGERILQEWVILDDETYAALQDLCQNASAKTEYEEINDDATLKAKLISAIKTQQDSSVSDFDEDTALKYIFTDAGNHNFVWITPPDSEPTTYIIHYNTLADTDIDTFKNGASLWYTEYDVTYPDPGNGWHRPVKKVLNSSKTNFGVYIGDDGNYYVDYKVTVGLEAGSAGFDGIAIVDEFANHNVNINGKDYKVYDFLSGFNADDVDFANLTGEENRQLVTPCFEITTDSDNPKVQDVCNNAYAMFYHNVNGDISADDFYDGYDAYAELLLRDYNSTTYHGDAVEAGQFILYSDVYNYDRSYLIAKKGETVAPKSTIVWLGDLPAAEESKGYNIILRYTMQINPVLIEKIPELLEQSVDTYVSNENVAHVYEKYWYNGRYIVNFRGSGHIQSSASSYWLGINDDHPGLVKNLDGLASDNSKASYNVTIDPDESIDAKDATSVISAKYEIEDVLNVPGLKYIKNSFVIKDKDGKVVWTNKSGVSVDASYSSYEDSINLELTNEDSASNRYKILLDNKDGKFTDANGKLMKLTISYDIDTSVISTEETIINNSTLAELVKDTDSEPEKKSVLGEDSVEFAIDKALEKKLSNKANASNDFVSSYYVDVNPNSENAKELKDINVGDKITIEDTLSDTLEVIPGSVKVYQYKGRDFVNETEITNSSEIAYHTNDNNLVVTLTVEDKDCRYRVTYDAKVLGGSNEYVKCINTAKVRGTTVTLDQTIDKVLIHDYREGSEAVVNQVKIEKFDEYDARKHLNATFDLYKGTVVNNQVTWELLTDEAVTGYGPIKTGDDGIILVKNKVENSSAIKIVDDKTWYKLVETDAPEDYMLREEPIYYYVSSDGEDADGLSIPEGIDKYVLARMTPEDLNGDKAPVIRVSNQKFGFDVNKVLKGTSRNLKGAEFAAYSDANCTSLIQKVKDGEGQYDLNEDGIIEFRNIDISLDSDVIYLKETKAPEGCVLDRNVYEIRISNGYVSKVSDEDGNSFTYSGQSISTDGCGQLVKIDGEKELPTFEIYNEESKGRLVVKKTVEQASEETLEKSFNFGITIKGEDGKESVDSYEAIKTDSEGKETVSTYLSNQIISLKNGEQFEIVGIPDGFTYEVKEVVDNAFETSINQSDSNGNDNKTVGGNVVSGDIDESGIDTVEYVNKGTIELDLTKTCVDGDGNEIDIPNGFTFELKSGSDSYFKITWDAVSKKFKLQEEFPGITFKNTDNGVVIGGIPLYRNRLYYLSESGADISGLACELSYTINGYKNTVLNNNTISFYPTSRKNSAASEYPVDNHVEIKAVNKYDNKFTETNFEAEKEYNKTLKGNEFAFDLYQIGSMYGSFDDAKAVLLQTVFAKADGKVSFDNVKFVKTGTYYFGIKERVPEDVDRRNRKDGITYDNSFKRIKVVVKRTSSGDLDASDVTYVDENLKFVNKYEANGDITLEGTKSYNKAQDRDAFKFKLTEYTDNTYATVKKDSMGADIVRTTGNTSQTLANANSTFEFDLDFSYDAGDVGKHYYIINEIDPNENDGITYDDREIKVVVTVSDNNDGTLNVTKEVSGASGIHFDNTYDANGKIAFAGTKTLVNHNIADDQFEFVITEYTDDTYATPKMDSSNKNITYTAGVESANLSDTSKSAVADIKYPEISYSFDDIGSHYYIIEEKIPTGATNNSYEGITYDSTKNRVRVDVTDAGKGKLNVNANYVSGDANFTNTYNATGKLVLSGKKILNGRNIKDNEFLIYGTRKDVSAGTTSDTSIYGRVNSDGTISFDEITYDENDIGKTYEYTLYENEPNVNPGGITYSSEEYKVTVKISDGNNGSLSISKTIVDKAGKSVDSIDFINEYDAKASISFTAKKALKGRELTDGQFTFDIYEGDELVSSGSNDANGNIAFAEIEYYIDGSQTGVKQNIGTHNYIVKERVPNPKPEGYTYSNKTYEVSVNVTDNGDGTLKVVVSGASIKDGSVSYEITKNDEDEATFINSYEASGKLLLEGKKTLIGRSLDDKEFKFEVTEYKVSSNATGEEVLNLTGRTYTAYSDAKGKINFDNIEYIKNSTKNDEGLYKYVVKEVVPDVKAGGVTYDDTIYEVYANVEDADGGKLNVTSTSRSGEINFTNTYEASGTLTIKAKKMAMMFDSKKVYDDVNSDGKNMGNVFTFEVYEMLDKNSANATGGVADSDDRFVNKLVSEGSCKVSEEVDLSDIVYSLSDVGNHVYKVVEKAGNAKGYVYDKTEYYIFVGIEDGRKGTLIITVEEDTKEEVVNKLLGNTSGYSRNSVEYGVNADDNEGVNDPNDPSLISSGATVFVDGKANYETEFVNTYKAEVNLELKGEKEVENLSLNNFKNNIMKDGAFRFSFKEFDKSGKEIKSKEEISGKSLSDGSILFDAIHYTLQDVGTHYYQITEDTDNQISNVLYTAKTVCAKVVVKNEGDGNLSTEVSYARNADIKDFISNNESGKLEKAEFVNKLTEVKIKKITEDGSGLAGAKMAILNKKGKVVFRFTSEVKETVCYGLLKDVEYTLHEVKAPKGYELADDINFKIDEKGNVHILNEKKSKKVETVKMTDKKSVNSKKSKDKADGDNDEDDDDDNPEDTLDAHRHKRDNDKDENNESRTVETGDNSRIALMLVIFIMSGSANAYLLRSKRRNKKSIKK</sequence>
<feature type="domain" description="SpaA-like prealbumin fold" evidence="5">
    <location>
        <begin position="1311"/>
        <end position="1404"/>
    </location>
</feature>
<keyword evidence="8" id="KW-1185">Reference proteome</keyword>
<evidence type="ECO:0000259" key="4">
    <source>
        <dbReference type="Pfam" id="PF12892"/>
    </source>
</evidence>
<dbReference type="STRING" id="39495.SAMN02745111_00568"/>
<dbReference type="InterPro" id="IPR038174">
    <property type="entry name" value="Strep_pil_link_sf"/>
</dbReference>
<dbReference type="RefSeq" id="WP_159444263.1">
    <property type="nucleotide sequence ID" value="NZ_FUXZ01000003.1"/>
</dbReference>
<dbReference type="Pfam" id="PF17802">
    <property type="entry name" value="SpaA"/>
    <property type="match status" value="3"/>
</dbReference>
<feature type="signal peptide" evidence="3">
    <location>
        <begin position="1"/>
        <end position="34"/>
    </location>
</feature>
<keyword evidence="2" id="KW-0812">Transmembrane</keyword>
<organism evidence="7 8">
    <name type="scientific">Eubacterium uniforme</name>
    <dbReference type="NCBI Taxonomy" id="39495"/>
    <lineage>
        <taxon>Bacteria</taxon>
        <taxon>Bacillati</taxon>
        <taxon>Bacillota</taxon>
        <taxon>Clostridia</taxon>
        <taxon>Eubacteriales</taxon>
        <taxon>Eubacteriaceae</taxon>
        <taxon>Eubacterium</taxon>
    </lineage>
</organism>
<feature type="compositionally biased region" description="Basic and acidic residues" evidence="1">
    <location>
        <begin position="3002"/>
        <end position="3016"/>
    </location>
</feature>
<name>A0A1T4VA55_9FIRM</name>
<dbReference type="Gene3D" id="2.60.40.1140">
    <property type="entry name" value="Collagen-binding surface protein Cna, B-type domain"/>
    <property type="match status" value="1"/>
</dbReference>
<feature type="compositionally biased region" description="Basic and acidic residues" evidence="1">
    <location>
        <begin position="2958"/>
        <end position="2968"/>
    </location>
</feature>
<feature type="chain" id="PRO_5013363953" evidence="3">
    <location>
        <begin position="35"/>
        <end position="3053"/>
    </location>
</feature>
<feature type="transmembrane region" description="Helical" evidence="2">
    <location>
        <begin position="3023"/>
        <end position="3041"/>
    </location>
</feature>
<proteinExistence type="predicted"/>
<evidence type="ECO:0000256" key="2">
    <source>
        <dbReference type="SAM" id="Phobius"/>
    </source>
</evidence>
<feature type="domain" description="Streptococcal pilin isopeptide linkage" evidence="4">
    <location>
        <begin position="1725"/>
        <end position="1846"/>
    </location>
</feature>
<dbReference type="EMBL" id="FUXZ01000003">
    <property type="protein sequence ID" value="SKA61803.1"/>
    <property type="molecule type" value="Genomic_DNA"/>
</dbReference>
<feature type="domain" description="Streptococcal pilin isopeptide linkage" evidence="4">
    <location>
        <begin position="1854"/>
        <end position="1981"/>
    </location>
</feature>
<dbReference type="InterPro" id="IPR041033">
    <property type="entry name" value="SpaA_PFL_dom_1"/>
</dbReference>
<evidence type="ECO:0000256" key="3">
    <source>
        <dbReference type="SAM" id="SignalP"/>
    </source>
</evidence>
<evidence type="ECO:0000259" key="5">
    <source>
        <dbReference type="Pfam" id="PF17802"/>
    </source>
</evidence>
<feature type="domain" description="Streptococcal pilin isopeptide linkage" evidence="4">
    <location>
        <begin position="2543"/>
        <end position="2662"/>
    </location>
</feature>
<feature type="compositionally biased region" description="Acidic residues" evidence="1">
    <location>
        <begin position="2981"/>
        <end position="2994"/>
    </location>
</feature>
<dbReference type="Gene3D" id="2.60.40.3050">
    <property type="match status" value="8"/>
</dbReference>
<gene>
    <name evidence="7" type="ORF">SAMN02745111_00568</name>
</gene>
<dbReference type="InterPro" id="IPR055382">
    <property type="entry name" value="DUF7601"/>
</dbReference>
<evidence type="ECO:0000313" key="8">
    <source>
        <dbReference type="Proteomes" id="UP000190814"/>
    </source>
</evidence>